<dbReference type="Proteomes" id="UP000177383">
    <property type="component" value="Unassembled WGS sequence"/>
</dbReference>
<gene>
    <name evidence="2" type="ORF">A2773_04860</name>
</gene>
<evidence type="ECO:0000256" key="1">
    <source>
        <dbReference type="SAM" id="Phobius"/>
    </source>
</evidence>
<feature type="transmembrane region" description="Helical" evidence="1">
    <location>
        <begin position="6"/>
        <end position="39"/>
    </location>
</feature>
<keyword evidence="1" id="KW-1133">Transmembrane helix</keyword>
<sequence length="103" mass="11002">MGKLIAAYILGITSFVFSITGAFSLFLSIPGLILATAALKLPEKKINIPVGYQGKVGRKNISAQPFITSRYLAYIAVILNVFSIATSLFASFALLALFTVGTR</sequence>
<keyword evidence="1" id="KW-0812">Transmembrane</keyword>
<dbReference type="STRING" id="1798375.A2773_04860"/>
<feature type="transmembrane region" description="Helical" evidence="1">
    <location>
        <begin position="71"/>
        <end position="98"/>
    </location>
</feature>
<proteinExistence type="predicted"/>
<name>A0A1F5ZRW2_9BACT</name>
<accession>A0A1F5ZRW2</accession>
<organism evidence="2 3">
    <name type="scientific">Candidatus Gottesmanbacteria bacterium RIFCSPHIGHO2_01_FULL_39_10</name>
    <dbReference type="NCBI Taxonomy" id="1798375"/>
    <lineage>
        <taxon>Bacteria</taxon>
        <taxon>Candidatus Gottesmaniibacteriota</taxon>
    </lineage>
</organism>
<protein>
    <submittedName>
        <fullName evidence="2">Uncharacterized protein</fullName>
    </submittedName>
</protein>
<dbReference type="EMBL" id="MFJE01000005">
    <property type="protein sequence ID" value="OGG15188.1"/>
    <property type="molecule type" value="Genomic_DNA"/>
</dbReference>
<keyword evidence="1" id="KW-0472">Membrane</keyword>
<comment type="caution">
    <text evidence="2">The sequence shown here is derived from an EMBL/GenBank/DDBJ whole genome shotgun (WGS) entry which is preliminary data.</text>
</comment>
<evidence type="ECO:0000313" key="2">
    <source>
        <dbReference type="EMBL" id="OGG15188.1"/>
    </source>
</evidence>
<dbReference type="AlphaFoldDB" id="A0A1F5ZRW2"/>
<reference evidence="2 3" key="1">
    <citation type="journal article" date="2016" name="Nat. Commun.">
        <title>Thousands of microbial genomes shed light on interconnected biogeochemical processes in an aquifer system.</title>
        <authorList>
            <person name="Anantharaman K."/>
            <person name="Brown C.T."/>
            <person name="Hug L.A."/>
            <person name="Sharon I."/>
            <person name="Castelle C.J."/>
            <person name="Probst A.J."/>
            <person name="Thomas B.C."/>
            <person name="Singh A."/>
            <person name="Wilkins M.J."/>
            <person name="Karaoz U."/>
            <person name="Brodie E.L."/>
            <person name="Williams K.H."/>
            <person name="Hubbard S.S."/>
            <person name="Banfield J.F."/>
        </authorList>
    </citation>
    <scope>NUCLEOTIDE SEQUENCE [LARGE SCALE GENOMIC DNA]</scope>
</reference>
<evidence type="ECO:0000313" key="3">
    <source>
        <dbReference type="Proteomes" id="UP000177383"/>
    </source>
</evidence>